<dbReference type="InterPro" id="IPR036291">
    <property type="entry name" value="NAD(P)-bd_dom_sf"/>
</dbReference>
<dbReference type="EMBL" id="FOHU01000001">
    <property type="protein sequence ID" value="SES75718.1"/>
    <property type="molecule type" value="Genomic_DNA"/>
</dbReference>
<dbReference type="OrthoDB" id="9804695at2"/>
<name>A0A1H9Z2I4_9FIRM</name>
<dbReference type="Proteomes" id="UP000199568">
    <property type="component" value="Unassembled WGS sequence"/>
</dbReference>
<feature type="domain" description="CoA-binding" evidence="1">
    <location>
        <begin position="11"/>
        <end position="103"/>
    </location>
</feature>
<proteinExistence type="predicted"/>
<evidence type="ECO:0000259" key="1">
    <source>
        <dbReference type="SMART" id="SM00881"/>
    </source>
</evidence>
<protein>
    <recommendedName>
        <fullName evidence="1">CoA-binding domain-containing protein</fullName>
    </recommendedName>
</protein>
<dbReference type="Gene3D" id="3.40.50.720">
    <property type="entry name" value="NAD(P)-binding Rossmann-like Domain"/>
    <property type="match status" value="1"/>
</dbReference>
<reference evidence="2 3" key="1">
    <citation type="submission" date="2016-10" db="EMBL/GenBank/DDBJ databases">
        <authorList>
            <person name="de Groot N.N."/>
        </authorList>
    </citation>
    <scope>NUCLEOTIDE SEQUENCE [LARGE SCALE GENOMIC DNA]</scope>
    <source>
        <strain evidence="2 3">DSM 18979</strain>
    </source>
</reference>
<keyword evidence="3" id="KW-1185">Reference proteome</keyword>
<evidence type="ECO:0000313" key="2">
    <source>
        <dbReference type="EMBL" id="SES75718.1"/>
    </source>
</evidence>
<dbReference type="Pfam" id="PF13380">
    <property type="entry name" value="CoA_binding_2"/>
    <property type="match status" value="1"/>
</dbReference>
<dbReference type="SMART" id="SM00881">
    <property type="entry name" value="CoA_binding"/>
    <property type="match status" value="1"/>
</dbReference>
<dbReference type="PANTHER" id="PTHR33303:SF2">
    <property type="entry name" value="COA-BINDING DOMAIN-CONTAINING PROTEIN"/>
    <property type="match status" value="1"/>
</dbReference>
<sequence>MDIIEKNKKEMLQKKIWAVVGATPDTEKFGYKIYKKLKNHNYTVYAVNPKYKEIEGDKVYDSLKNLPGKPDCVDMVVGPQISKQVLEEIKSLEISYVWFQPGTFDEEVIDKAEDYGLNIVYYDCVLVALDE</sequence>
<gene>
    <name evidence="2" type="ORF">SAMN05660297_00520</name>
</gene>
<dbReference type="AlphaFoldDB" id="A0A1H9Z2I4"/>
<dbReference type="STRING" id="426128.SAMN05660297_00520"/>
<dbReference type="InterPro" id="IPR003781">
    <property type="entry name" value="CoA-bd"/>
</dbReference>
<evidence type="ECO:0000313" key="3">
    <source>
        <dbReference type="Proteomes" id="UP000199568"/>
    </source>
</evidence>
<accession>A0A1H9Z2I4</accession>
<dbReference type="RefSeq" id="WP_090438801.1">
    <property type="nucleotide sequence ID" value="NZ_FOHU01000001.1"/>
</dbReference>
<dbReference type="SUPFAM" id="SSF51735">
    <property type="entry name" value="NAD(P)-binding Rossmann-fold domains"/>
    <property type="match status" value="1"/>
</dbReference>
<dbReference type="PANTHER" id="PTHR33303">
    <property type="entry name" value="CYTOPLASMIC PROTEIN-RELATED"/>
    <property type="match status" value="1"/>
</dbReference>
<organism evidence="2 3">
    <name type="scientific">Natronincola peptidivorans</name>
    <dbReference type="NCBI Taxonomy" id="426128"/>
    <lineage>
        <taxon>Bacteria</taxon>
        <taxon>Bacillati</taxon>
        <taxon>Bacillota</taxon>
        <taxon>Clostridia</taxon>
        <taxon>Peptostreptococcales</taxon>
        <taxon>Natronincolaceae</taxon>
        <taxon>Natronincola</taxon>
    </lineage>
</organism>